<dbReference type="EMBL" id="KZ821675">
    <property type="protein sequence ID" value="PYH86875.1"/>
    <property type="molecule type" value="Genomic_DNA"/>
</dbReference>
<dbReference type="RefSeq" id="XP_025497075.1">
    <property type="nucleotide sequence ID" value="XM_025634027.1"/>
</dbReference>
<reference evidence="1 2" key="1">
    <citation type="submission" date="2016-12" db="EMBL/GenBank/DDBJ databases">
        <title>The genomes of Aspergillus section Nigri reveals drivers in fungal speciation.</title>
        <authorList>
            <consortium name="DOE Joint Genome Institute"/>
            <person name="Vesth T.C."/>
            <person name="Nybo J."/>
            <person name="Theobald S."/>
            <person name="Brandl J."/>
            <person name="Frisvad J.C."/>
            <person name="Nielsen K.F."/>
            <person name="Lyhne E.K."/>
            <person name="Kogle M.E."/>
            <person name="Kuo A."/>
            <person name="Riley R."/>
            <person name="Clum A."/>
            <person name="Nolan M."/>
            <person name="Lipzen A."/>
            <person name="Salamov A."/>
            <person name="Henrissat B."/>
            <person name="Wiebenga A."/>
            <person name="De Vries R.P."/>
            <person name="Grigoriev I.V."/>
            <person name="Mortensen U.H."/>
            <person name="Andersen M.R."/>
            <person name="Baker S.E."/>
        </authorList>
    </citation>
    <scope>NUCLEOTIDE SEQUENCE [LARGE SCALE GENOMIC DNA]</scope>
    <source>
        <strain evidence="1 2">CBS 121591</strain>
    </source>
</reference>
<protein>
    <submittedName>
        <fullName evidence="1">Uncharacterized protein</fullName>
    </submittedName>
</protein>
<dbReference type="Proteomes" id="UP000248340">
    <property type="component" value="Unassembled WGS sequence"/>
</dbReference>
<dbReference type="GeneID" id="37136768"/>
<sequence>MQASHECTLSLDCPMIKPSSWSSPSLSPSRSQNRVVLLLLLCTAAATWPDSVTLRWVWSKIHLSIGSRSFRLHCRFTPQT</sequence>
<name>A0A319CN70_9EURO</name>
<gene>
    <name evidence="1" type="ORF">BO82DRAFT_349985</name>
</gene>
<accession>A0A319CN70</accession>
<dbReference type="AlphaFoldDB" id="A0A319CN70"/>
<evidence type="ECO:0000313" key="1">
    <source>
        <dbReference type="EMBL" id="PYH86875.1"/>
    </source>
</evidence>
<evidence type="ECO:0000313" key="2">
    <source>
        <dbReference type="Proteomes" id="UP000248340"/>
    </source>
</evidence>
<dbReference type="VEuPathDB" id="FungiDB:BO82DRAFT_349985"/>
<proteinExistence type="predicted"/>
<organism evidence="1 2">
    <name type="scientific">Aspergillus uvarum CBS 121591</name>
    <dbReference type="NCBI Taxonomy" id="1448315"/>
    <lineage>
        <taxon>Eukaryota</taxon>
        <taxon>Fungi</taxon>
        <taxon>Dikarya</taxon>
        <taxon>Ascomycota</taxon>
        <taxon>Pezizomycotina</taxon>
        <taxon>Eurotiomycetes</taxon>
        <taxon>Eurotiomycetidae</taxon>
        <taxon>Eurotiales</taxon>
        <taxon>Aspergillaceae</taxon>
        <taxon>Aspergillus</taxon>
        <taxon>Aspergillus subgen. Circumdati</taxon>
    </lineage>
</organism>
<keyword evidence="2" id="KW-1185">Reference proteome</keyword>